<dbReference type="STRING" id="1742359.GCA_001439625_03610"/>
<dbReference type="KEGG" id="bda:FSZ17_20385"/>
<dbReference type="Gene3D" id="3.40.50.300">
    <property type="entry name" value="P-loop containing nucleotide triphosphate hydrolases"/>
    <property type="match status" value="1"/>
</dbReference>
<dbReference type="OrthoDB" id="1420794at2"/>
<dbReference type="Proteomes" id="UP000321555">
    <property type="component" value="Chromosome"/>
</dbReference>
<evidence type="ECO:0000259" key="1">
    <source>
        <dbReference type="Pfam" id="PF00485"/>
    </source>
</evidence>
<dbReference type="InterPro" id="IPR027417">
    <property type="entry name" value="P-loop_NTPase"/>
</dbReference>
<reference evidence="3" key="1">
    <citation type="submission" date="2019-08" db="EMBL/GenBank/DDBJ databases">
        <authorList>
            <person name="Zheng X."/>
        </authorList>
    </citation>
    <scope>NUCLEOTIDE SEQUENCE [LARGE SCALE GENOMIC DNA]</scope>
    <source>
        <strain evidence="3">FJAT-25496</strain>
    </source>
</reference>
<gene>
    <name evidence="2" type="ORF">FSZ17_20385</name>
</gene>
<dbReference type="InterPro" id="IPR006083">
    <property type="entry name" value="PRK/URK"/>
</dbReference>
<protein>
    <submittedName>
        <fullName evidence="2">AAA family ATPase</fullName>
    </submittedName>
</protein>
<proteinExistence type="predicted"/>
<accession>A0A5B8ZAQ3</accession>
<dbReference type="GO" id="GO:0005524">
    <property type="term" value="F:ATP binding"/>
    <property type="evidence" value="ECO:0007669"/>
    <property type="project" value="InterPro"/>
</dbReference>
<dbReference type="Pfam" id="PF00485">
    <property type="entry name" value="PRK"/>
    <property type="match status" value="1"/>
</dbReference>
<dbReference type="PANTHER" id="PTHR10285">
    <property type="entry name" value="URIDINE KINASE"/>
    <property type="match status" value="1"/>
</dbReference>
<dbReference type="EMBL" id="CP042593">
    <property type="protein sequence ID" value="QED50215.1"/>
    <property type="molecule type" value="Genomic_DNA"/>
</dbReference>
<feature type="domain" description="Phosphoribulokinase/uridine kinase" evidence="1">
    <location>
        <begin position="25"/>
        <end position="168"/>
    </location>
</feature>
<keyword evidence="3" id="KW-1185">Reference proteome</keyword>
<evidence type="ECO:0000313" key="3">
    <source>
        <dbReference type="Proteomes" id="UP000321555"/>
    </source>
</evidence>
<dbReference type="AlphaFoldDB" id="A0A5B8ZAQ3"/>
<name>A0A5B8ZAQ3_CYTDA</name>
<dbReference type="SUPFAM" id="SSF52540">
    <property type="entry name" value="P-loop containing nucleoside triphosphate hydrolases"/>
    <property type="match status" value="1"/>
</dbReference>
<sequence>MSIKEITEKIIFQFSIISNKDRPFIVGIDGLSGAGKTTLVKEIKQELNKNNVDTVVFHIDDHIVERNKRYETGHEEWYEFYYLQWDVNNLTTDFFERLHNRCHNISLSFYDKFTDSTSTKQMTVAADSIVLIEGVFLQRKEWRGFYDFTIFIDCPRELRYERVLNRDSYIGDLQDRLNKYERRYWPGEQHYLDTEKPISNADLVYDV</sequence>
<dbReference type="GO" id="GO:0016301">
    <property type="term" value="F:kinase activity"/>
    <property type="evidence" value="ECO:0007669"/>
    <property type="project" value="InterPro"/>
</dbReference>
<evidence type="ECO:0000313" key="2">
    <source>
        <dbReference type="EMBL" id="QED50215.1"/>
    </source>
</evidence>
<dbReference type="NCBIfam" id="NF005807">
    <property type="entry name" value="PRK07667.1"/>
    <property type="match status" value="1"/>
</dbReference>
<organism evidence="2 3">
    <name type="scientific">Cytobacillus dafuensis</name>
    <name type="common">Bacillus dafuensis</name>
    <dbReference type="NCBI Taxonomy" id="1742359"/>
    <lineage>
        <taxon>Bacteria</taxon>
        <taxon>Bacillati</taxon>
        <taxon>Bacillota</taxon>
        <taxon>Bacilli</taxon>
        <taxon>Bacillales</taxon>
        <taxon>Bacillaceae</taxon>
        <taxon>Cytobacillus</taxon>
    </lineage>
</organism>